<name>A0A0J1B448_9TREE</name>
<proteinExistence type="predicted"/>
<accession>A0A0J1B448</accession>
<gene>
    <name evidence="1" type="ORF">CC85DRAFT_285636</name>
</gene>
<dbReference type="RefSeq" id="XP_018278895.1">
    <property type="nucleotide sequence ID" value="XM_018423189.1"/>
</dbReference>
<dbReference type="AlphaFoldDB" id="A0A0J1B448"/>
<dbReference type="EMBL" id="KQ087206">
    <property type="protein sequence ID" value="KLT42404.1"/>
    <property type="molecule type" value="Genomic_DNA"/>
</dbReference>
<sequence>MAACVWQVAGHSSIACLSHMHKLLQRINTTEDGTTLASDHPDYIASTFKIDSGQPDKVSTFFDNQVKITYANDSTVPDEMYKLINWLCSLGYETHWSSSGIKGDKGNWTRVFYEVLDRPGGPATLFDVASPPYTYPSKPEILQFMATFFKKQGIELAEIIGDPNTSKPSAGAPSLFFVFQSPAQAVTIRTTTTTEHRLHVSTTWQSPHDNHAS</sequence>
<organism evidence="1 2">
    <name type="scientific">Cutaneotrichosporon oleaginosum</name>
    <dbReference type="NCBI Taxonomy" id="879819"/>
    <lineage>
        <taxon>Eukaryota</taxon>
        <taxon>Fungi</taxon>
        <taxon>Dikarya</taxon>
        <taxon>Basidiomycota</taxon>
        <taxon>Agaricomycotina</taxon>
        <taxon>Tremellomycetes</taxon>
        <taxon>Trichosporonales</taxon>
        <taxon>Trichosporonaceae</taxon>
        <taxon>Cutaneotrichosporon</taxon>
    </lineage>
</organism>
<evidence type="ECO:0000313" key="1">
    <source>
        <dbReference type="EMBL" id="KLT42404.1"/>
    </source>
</evidence>
<protein>
    <submittedName>
        <fullName evidence="1">Uncharacterized protein</fullName>
    </submittedName>
</protein>
<reference evidence="1 2" key="1">
    <citation type="submission" date="2015-03" db="EMBL/GenBank/DDBJ databases">
        <title>Genomics and transcriptomics of the oil-accumulating basidiomycete yeast T. oleaginosus allow insights into substrate utilization and the diverse evolutionary trajectories of mating systems in fungi.</title>
        <authorList>
            <consortium name="DOE Joint Genome Institute"/>
            <person name="Kourist R."/>
            <person name="Kracht O."/>
            <person name="Bracharz F."/>
            <person name="Lipzen A."/>
            <person name="Nolan M."/>
            <person name="Ohm R."/>
            <person name="Grigoriev I."/>
            <person name="Sun S."/>
            <person name="Heitman J."/>
            <person name="Bruck T."/>
            <person name="Nowrousian M."/>
        </authorList>
    </citation>
    <scope>NUCLEOTIDE SEQUENCE [LARGE SCALE GENOMIC DNA]</scope>
    <source>
        <strain evidence="1 2">IBC0246</strain>
    </source>
</reference>
<evidence type="ECO:0000313" key="2">
    <source>
        <dbReference type="Proteomes" id="UP000053611"/>
    </source>
</evidence>
<keyword evidence="2" id="KW-1185">Reference proteome</keyword>
<dbReference type="GeneID" id="28983792"/>
<dbReference type="Proteomes" id="UP000053611">
    <property type="component" value="Unassembled WGS sequence"/>
</dbReference>